<sequence>MEKSTLFSKSYHEFGTISIQPFHIKRDSPILHSWVTQDYAVFWGMQKASLQEVEEEYKKLTAPDHYDVYIGKYNDEIAFVLEKYNPQKDIINNYYNTQPSDCGIHIIIAPPKQPKTPNFTWYMFRSIMDFVFSNIAIDRIVVEPDIRNKKMFALCQRIGFTLDKVVELPYKTAQLAFLNRQAYHKHIQLFTPSKRSAMNTLDNVVSPQQSTQHIKPEVWQKSNNLLVKKAITEFAHERLITPTIVKKLANNWNEYRIVADDVLIAYEFIAKPLSLNQLMIKEESIKKYNGEEELPLDAILFIKEFRGILGMDTAKMPVYLEEIISTLYSSAFKIVKGNPKAKELADADFQTIEQSMTEGHPGFVANNGRIGFDSSDYRSYAPEAGNSFSLLWLAGHKSKAVYAAIEKLPYETLINQELDNATIAQFNQVLTEKGHNPEDYLFLPIHPWQWFNKLAMVFAPEVAKGDLVCLGYGPDQYLAQQSIRTLFNNTNPHKFYTKSALSILNMGFMRGLPLYYLGTAPKMAVWLEELLYKDAYIQETGFRMLSEIGSVSYVNPYFEEFGPHNDYNKMLASLWRESPYSAIKKGQKPLTMAALLHIDQYGEALLPELIKSSGLTPENWIAAYLKAYLSPLVHCFYQYDLVFMPHGENIILVLEDNKPVNSLLKDITEEAVILSPDVELPEHLKRMYAPVPEDVKLLSIFTDVFDGFFRYLTPILEEHLDFPESEFWKLVAENIATYQTQFPQFAEKFEKYDLFADTFKLSCLNRLQLNNHKQMIDLDDPVALLQFAGELENPIAVFKEEQQLQEV</sequence>
<gene>
    <name evidence="3" type="ORF">T190115A13A_100096</name>
</gene>
<dbReference type="InterPro" id="IPR022770">
    <property type="entry name" value="IucA/IucC-like_C"/>
</dbReference>
<dbReference type="Gene3D" id="3.40.630.30">
    <property type="match status" value="1"/>
</dbReference>
<comment type="pathway">
    <text evidence="1">Siderophore biosynthesis.</text>
</comment>
<dbReference type="EMBL" id="CAXJRC010000001">
    <property type="protein sequence ID" value="CAL2104808.1"/>
    <property type="molecule type" value="Genomic_DNA"/>
</dbReference>
<dbReference type="PANTHER" id="PTHR34384:SF6">
    <property type="entry name" value="STAPHYLOFERRIN B SYNTHASE"/>
    <property type="match status" value="1"/>
</dbReference>
<dbReference type="InterPro" id="IPR016181">
    <property type="entry name" value="Acyl_CoA_acyltransferase"/>
</dbReference>
<dbReference type="Pfam" id="PF04183">
    <property type="entry name" value="IucA_IucC"/>
    <property type="match status" value="1"/>
</dbReference>
<keyword evidence="4" id="KW-1185">Reference proteome</keyword>
<evidence type="ECO:0000256" key="1">
    <source>
        <dbReference type="ARBA" id="ARBA00004924"/>
    </source>
</evidence>
<dbReference type="PANTHER" id="PTHR34384">
    <property type="entry name" value="L-2,3-DIAMINOPROPANOATE--CITRATE LIGASE"/>
    <property type="match status" value="1"/>
</dbReference>
<organism evidence="3 4">
    <name type="scientific">Tenacibaculum vairaonense</name>
    <dbReference type="NCBI Taxonomy" id="3137860"/>
    <lineage>
        <taxon>Bacteria</taxon>
        <taxon>Pseudomonadati</taxon>
        <taxon>Bacteroidota</taxon>
        <taxon>Flavobacteriia</taxon>
        <taxon>Flavobacteriales</taxon>
        <taxon>Flavobacteriaceae</taxon>
        <taxon>Tenacibaculum</taxon>
    </lineage>
</organism>
<accession>A0ABM9PGR5</accession>
<protein>
    <submittedName>
        <fullName evidence="3">Siderophore synthetase component</fullName>
    </submittedName>
</protein>
<dbReference type="RefSeq" id="WP_348702019.1">
    <property type="nucleotide sequence ID" value="NZ_CAXIYA010000001.1"/>
</dbReference>
<dbReference type="Gene3D" id="1.10.510.40">
    <property type="match status" value="1"/>
</dbReference>
<dbReference type="InterPro" id="IPR007310">
    <property type="entry name" value="Aerobactin_biosyn_IucA/IucC_N"/>
</dbReference>
<dbReference type="SMART" id="SM01006">
    <property type="entry name" value="AlcB"/>
    <property type="match status" value="1"/>
</dbReference>
<dbReference type="Gene3D" id="6.10.250.3370">
    <property type="match status" value="1"/>
</dbReference>
<evidence type="ECO:0000313" key="3">
    <source>
        <dbReference type="EMBL" id="CAL2104808.1"/>
    </source>
</evidence>
<dbReference type="Gene3D" id="3.30.310.280">
    <property type="match status" value="1"/>
</dbReference>
<dbReference type="Pfam" id="PF06276">
    <property type="entry name" value="FhuF"/>
    <property type="match status" value="1"/>
</dbReference>
<comment type="caution">
    <text evidence="3">The sequence shown here is derived from an EMBL/GenBank/DDBJ whole genome shotgun (WGS) entry which is preliminary data.</text>
</comment>
<name>A0ABM9PGR5_9FLAO</name>
<dbReference type="Pfam" id="PF13523">
    <property type="entry name" value="Acetyltransf_8"/>
    <property type="match status" value="1"/>
</dbReference>
<dbReference type="SUPFAM" id="SSF55729">
    <property type="entry name" value="Acyl-CoA N-acyltransferases (Nat)"/>
    <property type="match status" value="1"/>
</dbReference>
<dbReference type="InterPro" id="IPR019432">
    <property type="entry name" value="Acyltransferase_MbtK/IucB-like"/>
</dbReference>
<dbReference type="Proteomes" id="UP001497602">
    <property type="component" value="Unassembled WGS sequence"/>
</dbReference>
<evidence type="ECO:0000259" key="2">
    <source>
        <dbReference type="SMART" id="SM01006"/>
    </source>
</evidence>
<reference evidence="3 4" key="1">
    <citation type="submission" date="2024-05" db="EMBL/GenBank/DDBJ databases">
        <authorList>
            <person name="Duchaud E."/>
        </authorList>
    </citation>
    <scope>NUCLEOTIDE SEQUENCE [LARGE SCALE GENOMIC DNA]</scope>
    <source>
        <strain evidence="3">Ena-SAMPLE-TAB-13-05-2024-13:56:06:370-140305</strain>
    </source>
</reference>
<proteinExistence type="predicted"/>
<dbReference type="InterPro" id="IPR037455">
    <property type="entry name" value="LucA/IucC-like"/>
</dbReference>
<evidence type="ECO:0000313" key="4">
    <source>
        <dbReference type="Proteomes" id="UP001497602"/>
    </source>
</evidence>
<feature type="domain" description="Acyltransferase MbtK/IucB-like conserved" evidence="2">
    <location>
        <begin position="20"/>
        <end position="67"/>
    </location>
</feature>